<dbReference type="Proteomes" id="UP001592581">
    <property type="component" value="Unassembled WGS sequence"/>
</dbReference>
<dbReference type="SUPFAM" id="SSF53474">
    <property type="entry name" value="alpha/beta-Hydrolases"/>
    <property type="match status" value="1"/>
</dbReference>
<evidence type="ECO:0000256" key="1">
    <source>
        <dbReference type="ARBA" id="ARBA00022801"/>
    </source>
</evidence>
<reference evidence="3 4" key="1">
    <citation type="submission" date="2024-06" db="EMBL/GenBank/DDBJ databases">
        <authorList>
            <person name="Lee S.D."/>
        </authorList>
    </citation>
    <scope>NUCLEOTIDE SEQUENCE [LARGE SCALE GENOMIC DNA]</scope>
    <source>
        <strain evidence="3 4">N1-10</strain>
    </source>
</reference>
<dbReference type="EMBL" id="JBEUKS010000001">
    <property type="protein sequence ID" value="MFC1437191.1"/>
    <property type="molecule type" value="Genomic_DNA"/>
</dbReference>
<comment type="caution">
    <text evidence="3">The sequence shown here is derived from an EMBL/GenBank/DDBJ whole genome shotgun (WGS) entry which is preliminary data.</text>
</comment>
<name>A0ABV6XG12_9ACTN</name>
<dbReference type="PANTHER" id="PTHR48081">
    <property type="entry name" value="AB HYDROLASE SUPERFAMILY PROTEIN C4A8.06C"/>
    <property type="match status" value="1"/>
</dbReference>
<dbReference type="InterPro" id="IPR050300">
    <property type="entry name" value="GDXG_lipolytic_enzyme"/>
</dbReference>
<evidence type="ECO:0000313" key="4">
    <source>
        <dbReference type="Proteomes" id="UP001592581"/>
    </source>
</evidence>
<accession>A0ABV6XG12</accession>
<dbReference type="Gene3D" id="3.40.50.1820">
    <property type="entry name" value="alpha/beta hydrolase"/>
    <property type="match status" value="1"/>
</dbReference>
<dbReference type="InterPro" id="IPR029058">
    <property type="entry name" value="AB_hydrolase_fold"/>
</dbReference>
<sequence>MDLEPPVRALLDQYRAMAGAGLSLDDMPTLRGMVRLPDLSDGPVDGVAISDTEIDGVPVRLYRPAGRGDLPLHLYFHGGGFVVGSALSGDLDGLLSRRALDAACLVASVEYRLAPEHRFPAGVNDCYTALTGLTADPGRHGIALDAVTVGGSSSGGNFAAAVSLMTRDLGGPALALQLLEIAGTDLTKTSNAWRNPRPEHDTSRETDLAMVDLYLSSLAERAHPYASPLFAPDLEGLAPAYFMNAEFDPRRDECEAYAARLRDAGVQAVSRTLPGHVHGSMSLPDWQPARDWRAEANTVLAAVNKAALAGEAVELPA</sequence>
<dbReference type="InterPro" id="IPR013094">
    <property type="entry name" value="AB_hydrolase_3"/>
</dbReference>
<keyword evidence="1 3" id="KW-0378">Hydrolase</keyword>
<evidence type="ECO:0000313" key="3">
    <source>
        <dbReference type="EMBL" id="MFC1437191.1"/>
    </source>
</evidence>
<gene>
    <name evidence="3" type="ORF">ABUW04_02885</name>
</gene>
<evidence type="ECO:0000259" key="2">
    <source>
        <dbReference type="Pfam" id="PF07859"/>
    </source>
</evidence>
<proteinExistence type="predicted"/>
<dbReference type="PANTHER" id="PTHR48081:SF8">
    <property type="entry name" value="ALPHA_BETA HYDROLASE FOLD-3 DOMAIN-CONTAINING PROTEIN-RELATED"/>
    <property type="match status" value="1"/>
</dbReference>
<organism evidence="3 4">
    <name type="scientific">Streptacidiphilus jeojiensis</name>
    <dbReference type="NCBI Taxonomy" id="3229225"/>
    <lineage>
        <taxon>Bacteria</taxon>
        <taxon>Bacillati</taxon>
        <taxon>Actinomycetota</taxon>
        <taxon>Actinomycetes</taxon>
        <taxon>Kitasatosporales</taxon>
        <taxon>Streptomycetaceae</taxon>
        <taxon>Streptacidiphilus</taxon>
    </lineage>
</organism>
<dbReference type="GO" id="GO:0016787">
    <property type="term" value="F:hydrolase activity"/>
    <property type="evidence" value="ECO:0007669"/>
    <property type="project" value="UniProtKB-KW"/>
</dbReference>
<dbReference type="RefSeq" id="WP_380562356.1">
    <property type="nucleotide sequence ID" value="NZ_JBEUKS010000001.1"/>
</dbReference>
<protein>
    <submittedName>
        <fullName evidence="3">Alpha/beta hydrolase</fullName>
    </submittedName>
</protein>
<feature type="domain" description="Alpha/beta hydrolase fold-3" evidence="2">
    <location>
        <begin position="74"/>
        <end position="280"/>
    </location>
</feature>
<keyword evidence="4" id="KW-1185">Reference proteome</keyword>
<dbReference type="Pfam" id="PF07859">
    <property type="entry name" value="Abhydrolase_3"/>
    <property type="match status" value="1"/>
</dbReference>